<dbReference type="Pfam" id="PF18029">
    <property type="entry name" value="Glyoxalase_6"/>
    <property type="match status" value="2"/>
</dbReference>
<evidence type="ECO:0000259" key="1">
    <source>
        <dbReference type="Pfam" id="PF18029"/>
    </source>
</evidence>
<dbReference type="PANTHER" id="PTHR35908">
    <property type="entry name" value="HYPOTHETICAL FUSION PROTEIN"/>
    <property type="match status" value="1"/>
</dbReference>
<feature type="domain" description="Glyoxalase-like" evidence="1">
    <location>
        <begin position="15"/>
        <end position="106"/>
    </location>
</feature>
<sequence length="234" mass="24930">MTVRWVTGFLDSPSRAAEPFWVAVTGWSLSARRGGGVFATLVPAAGDACLRVQVVGDGPARSHLDLHVDDIGEAAVRVVGLGAVEVADHGDVRVLRSPAGIVFCLVPWRGERVRPSGGVSVVDQLCLDVPAVAYEREVGFWSAVTGWAVRATDLPEFSYLQRPAGMGVRLLLQRVGGEVAGVHVDFACSDVDAEMARHVEAGASVVRRVPGEWTTLRDPVGREYCVTGRAPFSS</sequence>
<keyword evidence="3" id="KW-1185">Reference proteome</keyword>
<name>A0A1I2HYH1_9ACTN</name>
<dbReference type="InterPro" id="IPR041581">
    <property type="entry name" value="Glyoxalase_6"/>
</dbReference>
<evidence type="ECO:0000313" key="2">
    <source>
        <dbReference type="EMBL" id="SFF35205.1"/>
    </source>
</evidence>
<dbReference type="EMBL" id="FONV01000009">
    <property type="protein sequence ID" value="SFF35205.1"/>
    <property type="molecule type" value="Genomic_DNA"/>
</dbReference>
<accession>A0A1I2HYH1</accession>
<evidence type="ECO:0000313" key="3">
    <source>
        <dbReference type="Proteomes" id="UP000199645"/>
    </source>
</evidence>
<gene>
    <name evidence="2" type="ORF">SAMN05421541_109115</name>
</gene>
<organism evidence="2 3">
    <name type="scientific">Actinoplanes philippinensis</name>
    <dbReference type="NCBI Taxonomy" id="35752"/>
    <lineage>
        <taxon>Bacteria</taxon>
        <taxon>Bacillati</taxon>
        <taxon>Actinomycetota</taxon>
        <taxon>Actinomycetes</taxon>
        <taxon>Micromonosporales</taxon>
        <taxon>Micromonosporaceae</taxon>
        <taxon>Actinoplanes</taxon>
    </lineage>
</organism>
<dbReference type="STRING" id="35752.SAMN05421541_109115"/>
<dbReference type="SUPFAM" id="SSF54593">
    <property type="entry name" value="Glyoxalase/Bleomycin resistance protein/Dihydroxybiphenyl dioxygenase"/>
    <property type="match status" value="2"/>
</dbReference>
<feature type="domain" description="Glyoxalase-like" evidence="1">
    <location>
        <begin position="124"/>
        <end position="227"/>
    </location>
</feature>
<proteinExistence type="predicted"/>
<reference evidence="2 3" key="1">
    <citation type="submission" date="2016-10" db="EMBL/GenBank/DDBJ databases">
        <authorList>
            <person name="de Groot N.N."/>
        </authorList>
    </citation>
    <scope>NUCLEOTIDE SEQUENCE [LARGE SCALE GENOMIC DNA]</scope>
    <source>
        <strain evidence="2 3">DSM 43019</strain>
    </source>
</reference>
<dbReference type="PANTHER" id="PTHR35908:SF1">
    <property type="entry name" value="CONSERVED PROTEIN"/>
    <property type="match status" value="1"/>
</dbReference>
<dbReference type="InterPro" id="IPR029068">
    <property type="entry name" value="Glyas_Bleomycin-R_OHBP_Dase"/>
</dbReference>
<dbReference type="Gene3D" id="3.10.180.10">
    <property type="entry name" value="2,3-Dihydroxybiphenyl 1,2-Dioxygenase, domain 1"/>
    <property type="match status" value="2"/>
</dbReference>
<dbReference type="Proteomes" id="UP000199645">
    <property type="component" value="Unassembled WGS sequence"/>
</dbReference>
<protein>
    <recommendedName>
        <fullName evidence="1">Glyoxalase-like domain-containing protein</fullName>
    </recommendedName>
</protein>
<dbReference type="OrthoDB" id="3286168at2"/>
<dbReference type="AlphaFoldDB" id="A0A1I2HYH1"/>